<dbReference type="PANTHER" id="PTHR43065:SF10">
    <property type="entry name" value="PEROXIDE STRESS-ACTIVATED HISTIDINE KINASE MAK3"/>
    <property type="match status" value="1"/>
</dbReference>
<dbReference type="SMART" id="SM00388">
    <property type="entry name" value="HisKA"/>
    <property type="match status" value="1"/>
</dbReference>
<dbReference type="InterPro" id="IPR005467">
    <property type="entry name" value="His_kinase_dom"/>
</dbReference>
<evidence type="ECO:0000256" key="13">
    <source>
        <dbReference type="SAM" id="Phobius"/>
    </source>
</evidence>
<dbReference type="Gene3D" id="3.30.565.10">
    <property type="entry name" value="Histidine kinase-like ATPase, C-terminal domain"/>
    <property type="match status" value="1"/>
</dbReference>
<keyword evidence="10" id="KW-0067">ATP-binding</keyword>
<comment type="subcellular location">
    <subcellularLocation>
        <location evidence="2">Cell membrane</location>
        <topology evidence="2">Multi-pass membrane protein</topology>
    </subcellularLocation>
</comment>
<dbReference type="InterPro" id="IPR003661">
    <property type="entry name" value="HisK_dim/P_dom"/>
</dbReference>
<dbReference type="Gene3D" id="1.10.287.130">
    <property type="match status" value="1"/>
</dbReference>
<dbReference type="InterPro" id="IPR029151">
    <property type="entry name" value="Sensor-like_sf"/>
</dbReference>
<dbReference type="GO" id="GO:0005524">
    <property type="term" value="F:ATP binding"/>
    <property type="evidence" value="ECO:0007669"/>
    <property type="project" value="UniProtKB-KW"/>
</dbReference>
<dbReference type="SUPFAM" id="SSF47384">
    <property type="entry name" value="Homodimeric domain of signal transducing histidine kinase"/>
    <property type="match status" value="1"/>
</dbReference>
<keyword evidence="5" id="KW-0597">Phosphoprotein</keyword>
<keyword evidence="16" id="KW-1185">Reference proteome</keyword>
<keyword evidence="13" id="KW-0472">Membrane</keyword>
<dbReference type="SUPFAM" id="SSF55874">
    <property type="entry name" value="ATPase domain of HSP90 chaperone/DNA topoisomerase II/histidine kinase"/>
    <property type="match status" value="1"/>
</dbReference>
<dbReference type="PROSITE" id="PS50109">
    <property type="entry name" value="HIS_KIN"/>
    <property type="match status" value="1"/>
</dbReference>
<gene>
    <name evidence="15" type="ORF">KI809_01890</name>
</gene>
<proteinExistence type="predicted"/>
<dbReference type="FunFam" id="3.30.565.10:FF:000006">
    <property type="entry name" value="Sensor histidine kinase WalK"/>
    <property type="match status" value="1"/>
</dbReference>
<keyword evidence="7 13" id="KW-0812">Transmembrane</keyword>
<evidence type="ECO:0000256" key="2">
    <source>
        <dbReference type="ARBA" id="ARBA00004651"/>
    </source>
</evidence>
<sequence>MRKVLLFGGVLLSAVLIWFTASNYQSARPIAEENLRGLALSLTSAIENIAIHDPTLQNLGTFKSQDIAFFALIDRKGLYRFHTNSDLIGTPIQGVLPLPTLQDGTTSYERINLRTGEIAFEFNAPIYLSGETLVLRLTLHTYRADTVIRRAELNMIVLLCLLAAGWVLALALYRFTWREEQRKLEMAHRESLAQLGEVGAMLAHEIRNPLSGIKGYAQVIEKKPQDERNSGFAHRIVSETLRLETLVSDLLSYAKSDRESMLTLNLSAVVSHVVALLQPEAEQLNIKFICEFTENILIYSNQDRLSQVLLNVVKNAIQSISESGSIKITSSVDGKYALVKVSDTGQGISMEDLPRIFEPFYTTKARGTGLGLALCKKIVEEHGGKITVQSSVGEGTTVSISIPIRQSRSKK</sequence>
<dbReference type="EC" id="2.7.13.3" evidence="3"/>
<dbReference type="InterPro" id="IPR036097">
    <property type="entry name" value="HisK_dim/P_sf"/>
</dbReference>
<comment type="caution">
    <text evidence="15">The sequence shown here is derived from an EMBL/GenBank/DDBJ whole genome shotgun (WGS) entry which is preliminary data.</text>
</comment>
<accession>A0AAW4L231</accession>
<evidence type="ECO:0000259" key="14">
    <source>
        <dbReference type="PROSITE" id="PS50109"/>
    </source>
</evidence>
<evidence type="ECO:0000256" key="9">
    <source>
        <dbReference type="ARBA" id="ARBA00022777"/>
    </source>
</evidence>
<evidence type="ECO:0000256" key="6">
    <source>
        <dbReference type="ARBA" id="ARBA00022679"/>
    </source>
</evidence>
<comment type="catalytic activity">
    <reaction evidence="1">
        <text>ATP + protein L-histidine = ADP + protein N-phospho-L-histidine.</text>
        <dbReference type="EC" id="2.7.13.3"/>
    </reaction>
</comment>
<keyword evidence="11 13" id="KW-1133">Transmembrane helix</keyword>
<dbReference type="SUPFAM" id="SSF103190">
    <property type="entry name" value="Sensory domain-like"/>
    <property type="match status" value="1"/>
</dbReference>
<dbReference type="Pfam" id="PF00512">
    <property type="entry name" value="HisKA"/>
    <property type="match status" value="1"/>
</dbReference>
<dbReference type="GO" id="GO:0000155">
    <property type="term" value="F:phosphorelay sensor kinase activity"/>
    <property type="evidence" value="ECO:0007669"/>
    <property type="project" value="InterPro"/>
</dbReference>
<evidence type="ECO:0000256" key="4">
    <source>
        <dbReference type="ARBA" id="ARBA00022475"/>
    </source>
</evidence>
<dbReference type="Pfam" id="PF02518">
    <property type="entry name" value="HATPase_c"/>
    <property type="match status" value="1"/>
</dbReference>
<dbReference type="EMBL" id="JAHCVJ010000001">
    <property type="protein sequence ID" value="MBT0663038.1"/>
    <property type="molecule type" value="Genomic_DNA"/>
</dbReference>
<dbReference type="InterPro" id="IPR004358">
    <property type="entry name" value="Sig_transdc_His_kin-like_C"/>
</dbReference>
<protein>
    <recommendedName>
        <fullName evidence="3">histidine kinase</fullName>
        <ecNumber evidence="3">2.7.13.3</ecNumber>
    </recommendedName>
</protein>
<evidence type="ECO:0000313" key="15">
    <source>
        <dbReference type="EMBL" id="MBT0663038.1"/>
    </source>
</evidence>
<evidence type="ECO:0000256" key="1">
    <source>
        <dbReference type="ARBA" id="ARBA00000085"/>
    </source>
</evidence>
<evidence type="ECO:0000256" key="8">
    <source>
        <dbReference type="ARBA" id="ARBA00022741"/>
    </source>
</evidence>
<evidence type="ECO:0000256" key="3">
    <source>
        <dbReference type="ARBA" id="ARBA00012438"/>
    </source>
</evidence>
<evidence type="ECO:0000256" key="7">
    <source>
        <dbReference type="ARBA" id="ARBA00022692"/>
    </source>
</evidence>
<organism evidence="15 16">
    <name type="scientific">Geoanaerobacter pelophilus</name>
    <dbReference type="NCBI Taxonomy" id="60036"/>
    <lineage>
        <taxon>Bacteria</taxon>
        <taxon>Pseudomonadati</taxon>
        <taxon>Thermodesulfobacteriota</taxon>
        <taxon>Desulfuromonadia</taxon>
        <taxon>Geobacterales</taxon>
        <taxon>Geobacteraceae</taxon>
        <taxon>Geoanaerobacter</taxon>
    </lineage>
</organism>
<dbReference type="InterPro" id="IPR036890">
    <property type="entry name" value="HATPase_C_sf"/>
</dbReference>
<keyword evidence="12" id="KW-0902">Two-component regulatory system</keyword>
<keyword evidence="4" id="KW-1003">Cell membrane</keyword>
<dbReference type="InterPro" id="IPR003594">
    <property type="entry name" value="HATPase_dom"/>
</dbReference>
<name>A0AAW4L231_9BACT</name>
<feature type="transmembrane region" description="Helical" evidence="13">
    <location>
        <begin position="153"/>
        <end position="173"/>
    </location>
</feature>
<evidence type="ECO:0000256" key="12">
    <source>
        <dbReference type="ARBA" id="ARBA00023012"/>
    </source>
</evidence>
<evidence type="ECO:0000256" key="11">
    <source>
        <dbReference type="ARBA" id="ARBA00022989"/>
    </source>
</evidence>
<dbReference type="SMART" id="SM00387">
    <property type="entry name" value="HATPase_c"/>
    <property type="match status" value="1"/>
</dbReference>
<evidence type="ECO:0000256" key="10">
    <source>
        <dbReference type="ARBA" id="ARBA00022840"/>
    </source>
</evidence>
<dbReference type="AlphaFoldDB" id="A0AAW4L231"/>
<dbReference type="Proteomes" id="UP000811899">
    <property type="component" value="Unassembled WGS sequence"/>
</dbReference>
<dbReference type="PRINTS" id="PR00344">
    <property type="entry name" value="BCTRLSENSOR"/>
</dbReference>
<keyword evidence="8" id="KW-0547">Nucleotide-binding</keyword>
<dbReference type="CDD" id="cd00082">
    <property type="entry name" value="HisKA"/>
    <property type="match status" value="1"/>
</dbReference>
<dbReference type="RefSeq" id="WP_214169815.1">
    <property type="nucleotide sequence ID" value="NZ_JAHCVJ010000001.1"/>
</dbReference>
<keyword evidence="9 15" id="KW-0418">Kinase</keyword>
<feature type="domain" description="Histidine kinase" evidence="14">
    <location>
        <begin position="201"/>
        <end position="406"/>
    </location>
</feature>
<reference evidence="15 16" key="1">
    <citation type="submission" date="2021-05" db="EMBL/GenBank/DDBJ databases">
        <title>The draft genome of Geobacter pelophilus DSM 12255.</title>
        <authorList>
            <person name="Xu Z."/>
            <person name="Masuda Y."/>
            <person name="Itoh H."/>
            <person name="Senoo K."/>
        </authorList>
    </citation>
    <scope>NUCLEOTIDE SEQUENCE [LARGE SCALE GENOMIC DNA]</scope>
    <source>
        <strain evidence="15 16">DSM 12255</strain>
    </source>
</reference>
<dbReference type="PANTHER" id="PTHR43065">
    <property type="entry name" value="SENSOR HISTIDINE KINASE"/>
    <property type="match status" value="1"/>
</dbReference>
<evidence type="ECO:0000256" key="5">
    <source>
        <dbReference type="ARBA" id="ARBA00022553"/>
    </source>
</evidence>
<keyword evidence="6" id="KW-0808">Transferase</keyword>
<dbReference type="GO" id="GO:0005886">
    <property type="term" value="C:plasma membrane"/>
    <property type="evidence" value="ECO:0007669"/>
    <property type="project" value="UniProtKB-SubCell"/>
</dbReference>
<evidence type="ECO:0000313" key="16">
    <source>
        <dbReference type="Proteomes" id="UP000811899"/>
    </source>
</evidence>